<comment type="caution">
    <text evidence="1">The sequence shown here is derived from an EMBL/GenBank/DDBJ whole genome shotgun (WGS) entry which is preliminary data.</text>
</comment>
<protein>
    <submittedName>
        <fullName evidence="1">Uncharacterized protein</fullName>
    </submittedName>
</protein>
<gene>
    <name evidence="1" type="ORF">PsYK624_110240</name>
</gene>
<evidence type="ECO:0000313" key="2">
    <source>
        <dbReference type="Proteomes" id="UP000703269"/>
    </source>
</evidence>
<dbReference type="Proteomes" id="UP000703269">
    <property type="component" value="Unassembled WGS sequence"/>
</dbReference>
<dbReference type="EMBL" id="BPQB01000043">
    <property type="protein sequence ID" value="GJE94848.1"/>
    <property type="molecule type" value="Genomic_DNA"/>
</dbReference>
<keyword evidence="2" id="KW-1185">Reference proteome</keyword>
<organism evidence="1 2">
    <name type="scientific">Phanerochaete sordida</name>
    <dbReference type="NCBI Taxonomy" id="48140"/>
    <lineage>
        <taxon>Eukaryota</taxon>
        <taxon>Fungi</taxon>
        <taxon>Dikarya</taxon>
        <taxon>Basidiomycota</taxon>
        <taxon>Agaricomycotina</taxon>
        <taxon>Agaricomycetes</taxon>
        <taxon>Polyporales</taxon>
        <taxon>Phanerochaetaceae</taxon>
        <taxon>Phanerochaete</taxon>
    </lineage>
</organism>
<accession>A0A9P3GF08</accession>
<evidence type="ECO:0000313" key="1">
    <source>
        <dbReference type="EMBL" id="GJE94848.1"/>
    </source>
</evidence>
<dbReference type="AlphaFoldDB" id="A0A9P3GF08"/>
<sequence length="130" mass="14541">MKEHYIEQWLSYPPFINTFGPFAPPYLAHPTRISRSVGCKPNTVCPRATAESKLHRLQKLHVADMGHISHAFRPFTIGARTGWVWVAMDPGYPAVRVKLWLVKETSPALGRVRFPGFLVPGCAAGPSPRH</sequence>
<name>A0A9P3GF08_9APHY</name>
<proteinExistence type="predicted"/>
<reference evidence="1 2" key="1">
    <citation type="submission" date="2021-08" db="EMBL/GenBank/DDBJ databases">
        <title>Draft Genome Sequence of Phanerochaete sordida strain YK-624.</title>
        <authorList>
            <person name="Mori T."/>
            <person name="Dohra H."/>
            <person name="Suzuki T."/>
            <person name="Kawagishi H."/>
            <person name="Hirai H."/>
        </authorList>
    </citation>
    <scope>NUCLEOTIDE SEQUENCE [LARGE SCALE GENOMIC DNA]</scope>
    <source>
        <strain evidence="1 2">YK-624</strain>
    </source>
</reference>